<name>A0ABP3DDE1_9GAMM</name>
<proteinExistence type="predicted"/>
<dbReference type="Pfam" id="PF11845">
    <property type="entry name" value="Tll0287-like"/>
    <property type="match status" value="1"/>
</dbReference>
<dbReference type="RefSeq" id="WP_286303829.1">
    <property type="nucleotide sequence ID" value="NZ_AP027741.1"/>
</dbReference>
<dbReference type="Proteomes" id="UP001501476">
    <property type="component" value="Unassembled WGS sequence"/>
</dbReference>
<dbReference type="InterPro" id="IPR021796">
    <property type="entry name" value="Tll0287-like_dom"/>
</dbReference>
<accession>A0ABP3DDE1</accession>
<reference evidence="3" key="1">
    <citation type="journal article" date="2019" name="Int. J. Syst. Evol. Microbiol.">
        <title>The Global Catalogue of Microorganisms (GCM) 10K type strain sequencing project: providing services to taxonomists for standard genome sequencing and annotation.</title>
        <authorList>
            <consortium name="The Broad Institute Genomics Platform"/>
            <consortium name="The Broad Institute Genome Sequencing Center for Infectious Disease"/>
            <person name="Wu L."/>
            <person name="Ma J."/>
        </authorList>
    </citation>
    <scope>NUCLEOTIDE SEQUENCE [LARGE SCALE GENOMIC DNA]</scope>
    <source>
        <strain evidence="3">JCM 6886</strain>
    </source>
</reference>
<gene>
    <name evidence="2" type="ORF">GCM10008964_17670</name>
</gene>
<comment type="caution">
    <text evidence="2">The sequence shown here is derived from an EMBL/GenBank/DDBJ whole genome shotgun (WGS) entry which is preliminary data.</text>
</comment>
<evidence type="ECO:0000313" key="2">
    <source>
        <dbReference type="EMBL" id="GAA0226579.1"/>
    </source>
</evidence>
<keyword evidence="3" id="KW-1185">Reference proteome</keyword>
<dbReference type="EMBL" id="BAAADG010000005">
    <property type="protein sequence ID" value="GAA0226579.1"/>
    <property type="molecule type" value="Genomic_DNA"/>
</dbReference>
<feature type="domain" description="Tll0287-like" evidence="1">
    <location>
        <begin position="40"/>
        <end position="187"/>
    </location>
</feature>
<protein>
    <submittedName>
        <fullName evidence="2">DUF3365 domain-containing protein</fullName>
    </submittedName>
</protein>
<evidence type="ECO:0000259" key="1">
    <source>
        <dbReference type="Pfam" id="PF11845"/>
    </source>
</evidence>
<organism evidence="2 3">
    <name type="scientific">Methylophaga marina</name>
    <dbReference type="NCBI Taxonomy" id="45495"/>
    <lineage>
        <taxon>Bacteria</taxon>
        <taxon>Pseudomonadati</taxon>
        <taxon>Pseudomonadota</taxon>
        <taxon>Gammaproteobacteria</taxon>
        <taxon>Thiotrichales</taxon>
        <taxon>Piscirickettsiaceae</taxon>
        <taxon>Methylophaga</taxon>
    </lineage>
</organism>
<sequence length="196" mass="21805">MRLGLLFPLIIALGFGIPAYADSDEQAAFERDAQAAIKDLSTHLKEALMSALKDGGPVEAISVCKLVAPTIADEMSKKYRLDIHRTSLRVRNLENEADSWETGVLQNFETRLKTGEAIQSLTFIEKVDSDLGYDWRYMKAIPTDKVCLSCHGSKIALPVSKIIDKNYPNDMATGYKMGDIRGAFSVKRRYSKINAN</sequence>
<evidence type="ECO:0000313" key="3">
    <source>
        <dbReference type="Proteomes" id="UP001501476"/>
    </source>
</evidence>